<feature type="region of interest" description="Disordered" evidence="1">
    <location>
        <begin position="57"/>
        <end position="81"/>
    </location>
</feature>
<organism evidence="2 3">
    <name type="scientific">Hyaloperonospora arabidopsidis (strain Emoy2)</name>
    <name type="common">Downy mildew agent</name>
    <name type="synonym">Peronospora arabidopsidis</name>
    <dbReference type="NCBI Taxonomy" id="559515"/>
    <lineage>
        <taxon>Eukaryota</taxon>
        <taxon>Sar</taxon>
        <taxon>Stramenopiles</taxon>
        <taxon>Oomycota</taxon>
        <taxon>Peronosporomycetes</taxon>
        <taxon>Peronosporales</taxon>
        <taxon>Peronosporaceae</taxon>
        <taxon>Hyaloperonospora</taxon>
    </lineage>
</organism>
<evidence type="ECO:0000313" key="3">
    <source>
        <dbReference type="Proteomes" id="UP000011713"/>
    </source>
</evidence>
<protein>
    <submittedName>
        <fullName evidence="2">Uncharacterized protein</fullName>
    </submittedName>
</protein>
<sequence>MQVGPVLQSKAPLYPMPGRGGGNKDRLTRIVLDECAHLVGCGSTPIARVLQIQMGRDKSRRPVGSVHAATANIKRKKRQWT</sequence>
<reference evidence="2" key="2">
    <citation type="submission" date="2015-06" db="UniProtKB">
        <authorList>
            <consortium name="EnsemblProtists"/>
        </authorList>
    </citation>
    <scope>IDENTIFICATION</scope>
    <source>
        <strain evidence="2">Emoy2</strain>
    </source>
</reference>
<feature type="region of interest" description="Disordered" evidence="1">
    <location>
        <begin position="1"/>
        <end position="22"/>
    </location>
</feature>
<dbReference type="Proteomes" id="UP000011713">
    <property type="component" value="Unassembled WGS sequence"/>
</dbReference>
<dbReference type="AlphaFoldDB" id="M4BDG9"/>
<dbReference type="HOGENOM" id="CLU_2578970_0_0_1"/>
<dbReference type="InParanoid" id="M4BDG9"/>
<dbReference type="EnsemblProtists" id="HpaT804336">
    <property type="protein sequence ID" value="HpaP804336"/>
    <property type="gene ID" value="HpaG804336"/>
</dbReference>
<name>M4BDG9_HYAAE</name>
<reference evidence="3" key="1">
    <citation type="journal article" date="2010" name="Science">
        <title>Signatures of adaptation to obligate biotrophy in the Hyaloperonospora arabidopsidis genome.</title>
        <authorList>
            <person name="Baxter L."/>
            <person name="Tripathy S."/>
            <person name="Ishaque N."/>
            <person name="Boot N."/>
            <person name="Cabral A."/>
            <person name="Kemen E."/>
            <person name="Thines M."/>
            <person name="Ah-Fong A."/>
            <person name="Anderson R."/>
            <person name="Badejoko W."/>
            <person name="Bittner-Eddy P."/>
            <person name="Boore J.L."/>
            <person name="Chibucos M.C."/>
            <person name="Coates M."/>
            <person name="Dehal P."/>
            <person name="Delehaunty K."/>
            <person name="Dong S."/>
            <person name="Downton P."/>
            <person name="Dumas B."/>
            <person name="Fabro G."/>
            <person name="Fronick C."/>
            <person name="Fuerstenberg S.I."/>
            <person name="Fulton L."/>
            <person name="Gaulin E."/>
            <person name="Govers F."/>
            <person name="Hughes L."/>
            <person name="Humphray S."/>
            <person name="Jiang R.H."/>
            <person name="Judelson H."/>
            <person name="Kamoun S."/>
            <person name="Kyung K."/>
            <person name="Meijer H."/>
            <person name="Minx P."/>
            <person name="Morris P."/>
            <person name="Nelson J."/>
            <person name="Phuntumart V."/>
            <person name="Qutob D."/>
            <person name="Rehmany A."/>
            <person name="Rougon-Cardoso A."/>
            <person name="Ryden P."/>
            <person name="Torto-Alalibo T."/>
            <person name="Studholme D."/>
            <person name="Wang Y."/>
            <person name="Win J."/>
            <person name="Wood J."/>
            <person name="Clifton S.W."/>
            <person name="Rogers J."/>
            <person name="Van den Ackerveken G."/>
            <person name="Jones J.D."/>
            <person name="McDowell J.M."/>
            <person name="Beynon J."/>
            <person name="Tyler B.M."/>
        </authorList>
    </citation>
    <scope>NUCLEOTIDE SEQUENCE [LARGE SCALE GENOMIC DNA]</scope>
    <source>
        <strain evidence="3">Emoy2</strain>
    </source>
</reference>
<keyword evidence="3" id="KW-1185">Reference proteome</keyword>
<dbReference type="VEuPathDB" id="FungiDB:HpaG804336"/>
<proteinExistence type="predicted"/>
<dbReference type="EMBL" id="JH598161">
    <property type="status" value="NOT_ANNOTATED_CDS"/>
    <property type="molecule type" value="Genomic_DNA"/>
</dbReference>
<evidence type="ECO:0000256" key="1">
    <source>
        <dbReference type="SAM" id="MobiDB-lite"/>
    </source>
</evidence>
<accession>M4BDG9</accession>
<evidence type="ECO:0000313" key="2">
    <source>
        <dbReference type="EnsemblProtists" id="HpaP804336"/>
    </source>
</evidence>